<comment type="similarity">
    <text evidence="1">Belongs to the UDP-glycosyltransferase family.</text>
</comment>
<evidence type="ECO:0000313" key="4">
    <source>
        <dbReference type="Proteomes" id="UP001630127"/>
    </source>
</evidence>
<evidence type="ECO:0000313" key="3">
    <source>
        <dbReference type="EMBL" id="KAL3523915.1"/>
    </source>
</evidence>
<dbReference type="PANTHER" id="PTHR11926">
    <property type="entry name" value="GLUCOSYL/GLUCURONOSYL TRANSFERASES"/>
    <property type="match status" value="1"/>
</dbReference>
<dbReference type="Gene3D" id="3.40.50.2000">
    <property type="entry name" value="Glycogen Phosphorylase B"/>
    <property type="match status" value="2"/>
</dbReference>
<dbReference type="Pfam" id="PF00201">
    <property type="entry name" value="UDPGT"/>
    <property type="match status" value="1"/>
</dbReference>
<organism evidence="3 4">
    <name type="scientific">Cinchona calisaya</name>
    <dbReference type="NCBI Taxonomy" id="153742"/>
    <lineage>
        <taxon>Eukaryota</taxon>
        <taxon>Viridiplantae</taxon>
        <taxon>Streptophyta</taxon>
        <taxon>Embryophyta</taxon>
        <taxon>Tracheophyta</taxon>
        <taxon>Spermatophyta</taxon>
        <taxon>Magnoliopsida</taxon>
        <taxon>eudicotyledons</taxon>
        <taxon>Gunneridae</taxon>
        <taxon>Pentapetalae</taxon>
        <taxon>asterids</taxon>
        <taxon>lamiids</taxon>
        <taxon>Gentianales</taxon>
        <taxon>Rubiaceae</taxon>
        <taxon>Cinchonoideae</taxon>
        <taxon>Cinchoneae</taxon>
        <taxon>Cinchona</taxon>
    </lineage>
</organism>
<dbReference type="InterPro" id="IPR002213">
    <property type="entry name" value="UDP_glucos_trans"/>
</dbReference>
<reference evidence="3 4" key="1">
    <citation type="submission" date="2024-11" db="EMBL/GenBank/DDBJ databases">
        <title>A near-complete genome assembly of Cinchona calisaya.</title>
        <authorList>
            <person name="Lian D.C."/>
            <person name="Zhao X.W."/>
            <person name="Wei L."/>
        </authorList>
    </citation>
    <scope>NUCLEOTIDE SEQUENCE [LARGE SCALE GENOMIC DNA]</scope>
    <source>
        <tissue evidence="3">Nenye</tissue>
    </source>
</reference>
<dbReference type="SUPFAM" id="SSF53756">
    <property type="entry name" value="UDP-Glycosyltransferase/glycogen phosphorylase"/>
    <property type="match status" value="1"/>
</dbReference>
<dbReference type="CDD" id="cd03784">
    <property type="entry name" value="GT1_Gtf-like"/>
    <property type="match status" value="1"/>
</dbReference>
<protein>
    <submittedName>
        <fullName evidence="3">Uncharacterized protein</fullName>
    </submittedName>
</protein>
<sequence>MEDHGKVKHQAKRGLSRRLVLFPVPLQGHINPMIQLANILHSKGFSIIIIHTKFNSPDHSKYPHFTFHFIPDGLLEHETSTSDVPILLKQLNLNCVSPFRDCLASLLSDANDEPVACLIADTIWYFTQDLADSFKLPTIVFRTTSICSLLAFHALPLFHEKGYLPKEDSQLQLPVTEFPPLKVKDIPVIKSQIQGGIDRLIITMMEKVKAASGIIFNSFKELEELELTKTSQDFGIPTFAIGPLHKYFPASSSSLMKQERGAILWLDKQALKSVIYVSFGSIAEMDETQLSEVAWGIANSMQPFLWVIRPGLVQNSQELARLPNGFLEAVDGRGYIVKWAPQQEVLAHPAIGGFWTHSGWNSTLESICEGVPMICSPFFGDQMVNARFANDVWKIGIQLEKGLARGEIERAIRRLMAEKEGKEIRERVMSLKEKIDFCVKEGGSSYQSLASLTDYISSFSISGPVSQ</sequence>
<dbReference type="GO" id="GO:1900994">
    <property type="term" value="P:(-)-secologanin biosynthetic process"/>
    <property type="evidence" value="ECO:0007669"/>
    <property type="project" value="UniProtKB-ARBA"/>
</dbReference>
<proteinExistence type="inferred from homology"/>
<keyword evidence="4" id="KW-1185">Reference proteome</keyword>
<dbReference type="PANTHER" id="PTHR11926:SF1464">
    <property type="entry name" value="UDP-GLYCOSYLTRANSFERASE 76B1-LIKE"/>
    <property type="match status" value="1"/>
</dbReference>
<keyword evidence="2" id="KW-0808">Transferase</keyword>
<accession>A0ABD2ZZZ6</accession>
<dbReference type="GO" id="GO:0035251">
    <property type="term" value="F:UDP-glucosyltransferase activity"/>
    <property type="evidence" value="ECO:0007669"/>
    <property type="project" value="UniProtKB-ARBA"/>
</dbReference>
<dbReference type="FunFam" id="3.40.50.2000:FF:000040">
    <property type="entry name" value="UDP-glycosyltransferase 76C1"/>
    <property type="match status" value="1"/>
</dbReference>
<comment type="caution">
    <text evidence="3">The sequence shown here is derived from an EMBL/GenBank/DDBJ whole genome shotgun (WGS) entry which is preliminary data.</text>
</comment>
<dbReference type="Proteomes" id="UP001630127">
    <property type="component" value="Unassembled WGS sequence"/>
</dbReference>
<evidence type="ECO:0000256" key="1">
    <source>
        <dbReference type="ARBA" id="ARBA00009995"/>
    </source>
</evidence>
<evidence type="ECO:0000256" key="2">
    <source>
        <dbReference type="ARBA" id="ARBA00022679"/>
    </source>
</evidence>
<gene>
    <name evidence="3" type="ORF">ACH5RR_016749</name>
</gene>
<name>A0ABD2ZZZ6_9GENT</name>
<dbReference type="AlphaFoldDB" id="A0ABD2ZZZ6"/>
<dbReference type="FunFam" id="3.40.50.2000:FF:000120">
    <property type="entry name" value="UDP-glycosyltransferase 76C1"/>
    <property type="match status" value="1"/>
</dbReference>
<dbReference type="EMBL" id="JBJUIK010000007">
    <property type="protein sequence ID" value="KAL3523915.1"/>
    <property type="molecule type" value="Genomic_DNA"/>
</dbReference>